<comment type="caution">
    <text evidence="1">The sequence shown here is derived from an EMBL/GenBank/DDBJ whole genome shotgun (WGS) entry which is preliminary data.</text>
</comment>
<proteinExistence type="predicted"/>
<evidence type="ECO:0000313" key="1">
    <source>
        <dbReference type="EMBL" id="MCI65630.1"/>
    </source>
</evidence>
<sequence length="60" mass="7007">VRQPPPKRQREEPVIDVDALEKPYPLPRCFGSRDFMEKLLVLNDEQGSSTREVEKLKARN</sequence>
<feature type="non-terminal residue" evidence="1">
    <location>
        <position position="1"/>
    </location>
</feature>
<dbReference type="EMBL" id="LXQA010679245">
    <property type="protein sequence ID" value="MCI65630.1"/>
    <property type="molecule type" value="Genomic_DNA"/>
</dbReference>
<organism evidence="1 2">
    <name type="scientific">Trifolium medium</name>
    <dbReference type="NCBI Taxonomy" id="97028"/>
    <lineage>
        <taxon>Eukaryota</taxon>
        <taxon>Viridiplantae</taxon>
        <taxon>Streptophyta</taxon>
        <taxon>Embryophyta</taxon>
        <taxon>Tracheophyta</taxon>
        <taxon>Spermatophyta</taxon>
        <taxon>Magnoliopsida</taxon>
        <taxon>eudicotyledons</taxon>
        <taxon>Gunneridae</taxon>
        <taxon>Pentapetalae</taxon>
        <taxon>rosids</taxon>
        <taxon>fabids</taxon>
        <taxon>Fabales</taxon>
        <taxon>Fabaceae</taxon>
        <taxon>Papilionoideae</taxon>
        <taxon>50 kb inversion clade</taxon>
        <taxon>NPAAA clade</taxon>
        <taxon>Hologalegina</taxon>
        <taxon>IRL clade</taxon>
        <taxon>Trifolieae</taxon>
        <taxon>Trifolium</taxon>
    </lineage>
</organism>
<accession>A0A392TZH3</accession>
<evidence type="ECO:0000313" key="2">
    <source>
        <dbReference type="Proteomes" id="UP000265520"/>
    </source>
</evidence>
<reference evidence="1 2" key="1">
    <citation type="journal article" date="2018" name="Front. Plant Sci.">
        <title>Red Clover (Trifolium pratense) and Zigzag Clover (T. medium) - A Picture of Genomic Similarities and Differences.</title>
        <authorList>
            <person name="Dluhosova J."/>
            <person name="Istvanek J."/>
            <person name="Nedelnik J."/>
            <person name="Repkova J."/>
        </authorList>
    </citation>
    <scope>NUCLEOTIDE SEQUENCE [LARGE SCALE GENOMIC DNA]</scope>
    <source>
        <strain evidence="2">cv. 10/8</strain>
        <tissue evidence="1">Leaf</tissue>
    </source>
</reference>
<keyword evidence="2" id="KW-1185">Reference proteome</keyword>
<dbReference type="Proteomes" id="UP000265520">
    <property type="component" value="Unassembled WGS sequence"/>
</dbReference>
<dbReference type="AlphaFoldDB" id="A0A392TZH3"/>
<protein>
    <submittedName>
        <fullName evidence="1">Uncharacterized protein</fullName>
    </submittedName>
</protein>
<name>A0A392TZH3_9FABA</name>